<accession>A0A0D3FI93</accession>
<keyword evidence="3" id="KW-1185">Reference proteome</keyword>
<protein>
    <submittedName>
        <fullName evidence="2">Uncharacterized protein</fullName>
    </submittedName>
</protein>
<reference evidence="2" key="2">
    <citation type="submission" date="2015-03" db="UniProtKB">
        <authorList>
            <consortium name="EnsemblPlants"/>
        </authorList>
    </citation>
    <scope>IDENTIFICATION</scope>
</reference>
<dbReference type="EnsemblPlants" id="OBART03G16680.1">
    <property type="protein sequence ID" value="OBART03G16680.1"/>
    <property type="gene ID" value="OBART03G16680"/>
</dbReference>
<dbReference type="Gramene" id="OBART03G16680.1">
    <property type="protein sequence ID" value="OBART03G16680.1"/>
    <property type="gene ID" value="OBART03G16680"/>
</dbReference>
<evidence type="ECO:0000313" key="3">
    <source>
        <dbReference type="Proteomes" id="UP000026960"/>
    </source>
</evidence>
<keyword evidence="1" id="KW-1133">Transmembrane helix</keyword>
<dbReference type="PaxDb" id="65489-OBART03G16680.1"/>
<evidence type="ECO:0000256" key="1">
    <source>
        <dbReference type="SAM" id="Phobius"/>
    </source>
</evidence>
<dbReference type="AlphaFoldDB" id="A0A0D3FI93"/>
<sequence>MPDLAPCRRIGPGLGPDDCNSLWLKFCCRLFLLPNRRTHWLDDSRHQHMIKRCGRRRRPCCICTTGSFFLSNQVLAMYWKFLNLFFS</sequence>
<reference evidence="2" key="1">
    <citation type="journal article" date="2009" name="Rice">
        <title>De Novo Next Generation Sequencing of Plant Genomes.</title>
        <authorList>
            <person name="Rounsley S."/>
            <person name="Marri P.R."/>
            <person name="Yu Y."/>
            <person name="He R."/>
            <person name="Sisneros N."/>
            <person name="Goicoechea J.L."/>
            <person name="Lee S.J."/>
            <person name="Angelova A."/>
            <person name="Kudrna D."/>
            <person name="Luo M."/>
            <person name="Affourtit J."/>
            <person name="Desany B."/>
            <person name="Knight J."/>
            <person name="Niazi F."/>
            <person name="Egholm M."/>
            <person name="Wing R.A."/>
        </authorList>
    </citation>
    <scope>NUCLEOTIDE SEQUENCE [LARGE SCALE GENOMIC DNA]</scope>
    <source>
        <strain evidence="2">cv. IRGC 105608</strain>
    </source>
</reference>
<name>A0A0D3FI93_9ORYZ</name>
<feature type="transmembrane region" description="Helical" evidence="1">
    <location>
        <begin position="59"/>
        <end position="79"/>
    </location>
</feature>
<organism evidence="2">
    <name type="scientific">Oryza barthii</name>
    <dbReference type="NCBI Taxonomy" id="65489"/>
    <lineage>
        <taxon>Eukaryota</taxon>
        <taxon>Viridiplantae</taxon>
        <taxon>Streptophyta</taxon>
        <taxon>Embryophyta</taxon>
        <taxon>Tracheophyta</taxon>
        <taxon>Spermatophyta</taxon>
        <taxon>Magnoliopsida</taxon>
        <taxon>Liliopsida</taxon>
        <taxon>Poales</taxon>
        <taxon>Poaceae</taxon>
        <taxon>BOP clade</taxon>
        <taxon>Oryzoideae</taxon>
        <taxon>Oryzeae</taxon>
        <taxon>Oryzinae</taxon>
        <taxon>Oryza</taxon>
    </lineage>
</organism>
<keyword evidence="1" id="KW-0472">Membrane</keyword>
<proteinExistence type="predicted"/>
<evidence type="ECO:0000313" key="2">
    <source>
        <dbReference type="EnsemblPlants" id="OBART03G16680.1"/>
    </source>
</evidence>
<dbReference type="HOGENOM" id="CLU_2516335_0_0_1"/>
<dbReference type="Proteomes" id="UP000026960">
    <property type="component" value="Chromosome 3"/>
</dbReference>
<keyword evidence="1" id="KW-0812">Transmembrane</keyword>